<sequence length="207" mass="22940">MQWLLGIIYANEMKESRLKSLTTNLHRMGVTNTIVCNYDGRELPKVLGQNTADRVLLDAPCSGTGISDQTTTRHVYDVVAFGVVNGAMQGINGFLQQYGKEIEPVITKCKESETGQRLHLSDLAKFNMTHLEDDVVATMKKRVIDLAGCLGKVKVELNGQRIPRKSFLDYVNLYLQFASKAGRMPSQGACRFVRREKHVSGSNSGSS</sequence>
<name>A0ACC0HI09_9ERIC</name>
<evidence type="ECO:0000313" key="2">
    <source>
        <dbReference type="Proteomes" id="UP001060215"/>
    </source>
</evidence>
<gene>
    <name evidence="1" type="ORF">LOK49_LG06G02826</name>
</gene>
<proteinExistence type="predicted"/>
<reference evidence="1 2" key="1">
    <citation type="journal article" date="2022" name="Plant J.">
        <title>Chromosome-level genome of Camellia lanceoleosa provides a valuable resource for understanding genome evolution and self-incompatibility.</title>
        <authorList>
            <person name="Gong W."/>
            <person name="Xiao S."/>
            <person name="Wang L."/>
            <person name="Liao Z."/>
            <person name="Chang Y."/>
            <person name="Mo W."/>
            <person name="Hu G."/>
            <person name="Li W."/>
            <person name="Zhao G."/>
            <person name="Zhu H."/>
            <person name="Hu X."/>
            <person name="Ji K."/>
            <person name="Xiang X."/>
            <person name="Song Q."/>
            <person name="Yuan D."/>
            <person name="Jin S."/>
            <person name="Zhang L."/>
        </authorList>
    </citation>
    <scope>NUCLEOTIDE SEQUENCE [LARGE SCALE GENOMIC DNA]</scope>
    <source>
        <strain evidence="1">SQ_2022a</strain>
    </source>
</reference>
<dbReference type="Proteomes" id="UP001060215">
    <property type="component" value="Chromosome 5"/>
</dbReference>
<evidence type="ECO:0000313" key="1">
    <source>
        <dbReference type="EMBL" id="KAI8012177.1"/>
    </source>
</evidence>
<accession>A0ACC0HI09</accession>
<keyword evidence="2" id="KW-1185">Reference proteome</keyword>
<dbReference type="EMBL" id="CM045762">
    <property type="protein sequence ID" value="KAI8012177.1"/>
    <property type="molecule type" value="Genomic_DNA"/>
</dbReference>
<comment type="caution">
    <text evidence="1">The sequence shown here is derived from an EMBL/GenBank/DDBJ whole genome shotgun (WGS) entry which is preliminary data.</text>
</comment>
<protein>
    <submittedName>
        <fullName evidence="1">DNA topoisomerase 2</fullName>
    </submittedName>
</protein>
<organism evidence="1 2">
    <name type="scientific">Camellia lanceoleosa</name>
    <dbReference type="NCBI Taxonomy" id="1840588"/>
    <lineage>
        <taxon>Eukaryota</taxon>
        <taxon>Viridiplantae</taxon>
        <taxon>Streptophyta</taxon>
        <taxon>Embryophyta</taxon>
        <taxon>Tracheophyta</taxon>
        <taxon>Spermatophyta</taxon>
        <taxon>Magnoliopsida</taxon>
        <taxon>eudicotyledons</taxon>
        <taxon>Gunneridae</taxon>
        <taxon>Pentapetalae</taxon>
        <taxon>asterids</taxon>
        <taxon>Ericales</taxon>
        <taxon>Theaceae</taxon>
        <taxon>Camellia</taxon>
    </lineage>
</organism>